<evidence type="ECO:0000313" key="1">
    <source>
        <dbReference type="EMBL" id="KAJ7192826.1"/>
    </source>
</evidence>
<evidence type="ECO:0000313" key="2">
    <source>
        <dbReference type="Proteomes" id="UP001219525"/>
    </source>
</evidence>
<gene>
    <name evidence="1" type="ORF">GGX14DRAFT_479570</name>
</gene>
<organism evidence="1 2">
    <name type="scientific">Mycena pura</name>
    <dbReference type="NCBI Taxonomy" id="153505"/>
    <lineage>
        <taxon>Eukaryota</taxon>
        <taxon>Fungi</taxon>
        <taxon>Dikarya</taxon>
        <taxon>Basidiomycota</taxon>
        <taxon>Agaricomycotina</taxon>
        <taxon>Agaricomycetes</taxon>
        <taxon>Agaricomycetidae</taxon>
        <taxon>Agaricales</taxon>
        <taxon>Marasmiineae</taxon>
        <taxon>Mycenaceae</taxon>
        <taxon>Mycena</taxon>
    </lineage>
</organism>
<dbReference type="Proteomes" id="UP001219525">
    <property type="component" value="Unassembled WGS sequence"/>
</dbReference>
<dbReference type="EMBL" id="JARJCW010000115">
    <property type="protein sequence ID" value="KAJ7192826.1"/>
    <property type="molecule type" value="Genomic_DNA"/>
</dbReference>
<accession>A0AAD6Y3M7</accession>
<dbReference type="SUPFAM" id="SSF52058">
    <property type="entry name" value="L domain-like"/>
    <property type="match status" value="1"/>
</dbReference>
<sequence length="372" mass="42211">MLSTLAADRACKAELETQILALERSIAGTALQLEKTAVQERLNYYKYPVLTLPTEIICEIFIRFIPIYPLCPPFFGPLSPTVLTHICRKWRDIALATSELWRAISLSKIREPFDPRDIWLSASSRLPISISIRGERGDRSCEVQLFAAVLPYHTRWEYLTLHLRGTYILPAIEGEMPLLRHLNLDLEELDEVAVFHGVPLLRTAILKFGAIWGVILPWTQLTSLTLHGRPLETCVEILRRTPNLVHCTLDLAICGHESRIPDVVLPYLESFRCTDEWDNCYIPGCLMAIIVPSLRSLQISEYLIRPDPVDFLDAFISKSGCNLHWQELGILGQRDGHKDSYCKAFPSVRRIFFSGRYEGSSGESSEAESSDV</sequence>
<protein>
    <recommendedName>
        <fullName evidence="3">F-box domain-containing protein</fullName>
    </recommendedName>
</protein>
<keyword evidence="2" id="KW-1185">Reference proteome</keyword>
<name>A0AAD6Y3M7_9AGAR</name>
<dbReference type="AlphaFoldDB" id="A0AAD6Y3M7"/>
<comment type="caution">
    <text evidence="1">The sequence shown here is derived from an EMBL/GenBank/DDBJ whole genome shotgun (WGS) entry which is preliminary data.</text>
</comment>
<proteinExistence type="predicted"/>
<reference evidence="1" key="1">
    <citation type="submission" date="2023-03" db="EMBL/GenBank/DDBJ databases">
        <title>Massive genome expansion in bonnet fungi (Mycena s.s.) driven by repeated elements and novel gene families across ecological guilds.</title>
        <authorList>
            <consortium name="Lawrence Berkeley National Laboratory"/>
            <person name="Harder C.B."/>
            <person name="Miyauchi S."/>
            <person name="Viragh M."/>
            <person name="Kuo A."/>
            <person name="Thoen E."/>
            <person name="Andreopoulos B."/>
            <person name="Lu D."/>
            <person name="Skrede I."/>
            <person name="Drula E."/>
            <person name="Henrissat B."/>
            <person name="Morin E."/>
            <person name="Kohler A."/>
            <person name="Barry K."/>
            <person name="LaButti K."/>
            <person name="Morin E."/>
            <person name="Salamov A."/>
            <person name="Lipzen A."/>
            <person name="Mereny Z."/>
            <person name="Hegedus B."/>
            <person name="Baldrian P."/>
            <person name="Stursova M."/>
            <person name="Weitz H."/>
            <person name="Taylor A."/>
            <person name="Grigoriev I.V."/>
            <person name="Nagy L.G."/>
            <person name="Martin F."/>
            <person name="Kauserud H."/>
        </authorList>
    </citation>
    <scope>NUCLEOTIDE SEQUENCE</scope>
    <source>
        <strain evidence="1">9144</strain>
    </source>
</reference>
<evidence type="ECO:0008006" key="3">
    <source>
        <dbReference type="Google" id="ProtNLM"/>
    </source>
</evidence>